<evidence type="ECO:0000313" key="10">
    <source>
        <dbReference type="RefSeq" id="XP_030762849.1"/>
    </source>
</evidence>
<name>A0A6J2YI92_SITOR</name>
<evidence type="ECO:0000256" key="3">
    <source>
        <dbReference type="ARBA" id="ARBA00012646"/>
    </source>
</evidence>
<dbReference type="InterPro" id="IPR000560">
    <property type="entry name" value="His_Pase_clade-2"/>
</dbReference>
<dbReference type="SUPFAM" id="SSF53254">
    <property type="entry name" value="Phosphoglycerate mutase-like"/>
    <property type="match status" value="1"/>
</dbReference>
<evidence type="ECO:0000256" key="4">
    <source>
        <dbReference type="ARBA" id="ARBA00022729"/>
    </source>
</evidence>
<evidence type="ECO:0000256" key="5">
    <source>
        <dbReference type="ARBA" id="ARBA00022801"/>
    </source>
</evidence>
<feature type="chain" id="PRO_5026888850" description="acid phosphatase" evidence="8">
    <location>
        <begin position="23"/>
        <end position="370"/>
    </location>
</feature>
<organism evidence="9 10">
    <name type="scientific">Sitophilus oryzae</name>
    <name type="common">Rice weevil</name>
    <name type="synonym">Curculio oryzae</name>
    <dbReference type="NCBI Taxonomy" id="7048"/>
    <lineage>
        <taxon>Eukaryota</taxon>
        <taxon>Metazoa</taxon>
        <taxon>Ecdysozoa</taxon>
        <taxon>Arthropoda</taxon>
        <taxon>Hexapoda</taxon>
        <taxon>Insecta</taxon>
        <taxon>Pterygota</taxon>
        <taxon>Neoptera</taxon>
        <taxon>Endopterygota</taxon>
        <taxon>Coleoptera</taxon>
        <taxon>Polyphaga</taxon>
        <taxon>Cucujiformia</taxon>
        <taxon>Curculionidae</taxon>
        <taxon>Dryophthorinae</taxon>
        <taxon>Sitophilus</taxon>
    </lineage>
</organism>
<comment type="catalytic activity">
    <reaction evidence="1">
        <text>a phosphate monoester + H2O = an alcohol + phosphate</text>
        <dbReference type="Rhea" id="RHEA:15017"/>
        <dbReference type="ChEBI" id="CHEBI:15377"/>
        <dbReference type="ChEBI" id="CHEBI:30879"/>
        <dbReference type="ChEBI" id="CHEBI:43474"/>
        <dbReference type="ChEBI" id="CHEBI:67140"/>
        <dbReference type="EC" id="3.1.3.2"/>
    </reaction>
</comment>
<keyword evidence="9" id="KW-1185">Reference proteome</keyword>
<evidence type="ECO:0000256" key="2">
    <source>
        <dbReference type="ARBA" id="ARBA00005375"/>
    </source>
</evidence>
<dbReference type="GO" id="GO:0003993">
    <property type="term" value="F:acid phosphatase activity"/>
    <property type="evidence" value="ECO:0007669"/>
    <property type="project" value="UniProtKB-EC"/>
</dbReference>
<accession>A0A6J2YI92</accession>
<keyword evidence="5" id="KW-0378">Hydrolase</keyword>
<dbReference type="OrthoDB" id="10257284at2759"/>
<dbReference type="Pfam" id="PF00328">
    <property type="entry name" value="His_Phos_2"/>
    <property type="match status" value="1"/>
</dbReference>
<protein>
    <recommendedName>
        <fullName evidence="3">acid phosphatase</fullName>
        <ecNumber evidence="3">3.1.3.2</ecNumber>
    </recommendedName>
</protein>
<dbReference type="PANTHER" id="PTHR11567">
    <property type="entry name" value="ACID PHOSPHATASE-RELATED"/>
    <property type="match status" value="1"/>
</dbReference>
<keyword evidence="4 8" id="KW-0732">Signal</keyword>
<evidence type="ECO:0000256" key="1">
    <source>
        <dbReference type="ARBA" id="ARBA00000032"/>
    </source>
</evidence>
<dbReference type="CDD" id="cd07061">
    <property type="entry name" value="HP_HAP_like"/>
    <property type="match status" value="1"/>
</dbReference>
<dbReference type="RefSeq" id="XP_030762849.1">
    <property type="nucleotide sequence ID" value="XM_030906989.1"/>
</dbReference>
<reference evidence="10" key="1">
    <citation type="submission" date="2025-08" db="UniProtKB">
        <authorList>
            <consortium name="RefSeq"/>
        </authorList>
    </citation>
    <scope>IDENTIFICATION</scope>
    <source>
        <tissue evidence="10">Gonads</tissue>
    </source>
</reference>
<dbReference type="InterPro" id="IPR033379">
    <property type="entry name" value="Acid_Pase_AS"/>
</dbReference>
<evidence type="ECO:0000313" key="9">
    <source>
        <dbReference type="Proteomes" id="UP000504635"/>
    </source>
</evidence>
<sequence length="370" mass="42454">MGASVVLQFWLAFSLLASLAHASYDTSTLKLVHVLFRHGDRNPDEDSLYQSNPYYNESYYEEGYGQLTNAGKVTEYNLGYELRNRFDSFLETSWNINYVDTRSTDVNRTKMSAELVLASLYPARLSQIWSSLFWLPIPYNYYPYTEDKEIYPWGACSTYWNSLVNSAMSSSNISTYFSTRYKKMITIMEAYTDITITAYSAYTLYFGFATQDELGLTLEDWTSLVYPEPLHSAAVDFYYINTNTTALRRISAGYLLKKILSDTADKINGTISPSTRKVFLYSAHELNVASMLLSLEVYNVTTIAPYGSYVLFELHEIDEVYGIKLFYQFYEEDDPVPVKLTGCDYFCPYDTFYSLVEDLLPESDSDCTGS</sequence>
<dbReference type="InterPro" id="IPR029033">
    <property type="entry name" value="His_PPase_superfam"/>
</dbReference>
<dbReference type="GeneID" id="115887529"/>
<evidence type="ECO:0000256" key="8">
    <source>
        <dbReference type="SAM" id="SignalP"/>
    </source>
</evidence>
<dbReference type="AlphaFoldDB" id="A0A6J2YI92"/>
<dbReference type="KEGG" id="soy:115887529"/>
<evidence type="ECO:0000256" key="7">
    <source>
        <dbReference type="ARBA" id="ARBA00023180"/>
    </source>
</evidence>
<dbReference type="EC" id="3.1.3.2" evidence="3"/>
<evidence type="ECO:0000256" key="6">
    <source>
        <dbReference type="ARBA" id="ARBA00023157"/>
    </source>
</evidence>
<keyword evidence="6" id="KW-1015">Disulfide bond</keyword>
<proteinExistence type="inferred from homology"/>
<comment type="similarity">
    <text evidence="2">Belongs to the histidine acid phosphatase family.</text>
</comment>
<dbReference type="PROSITE" id="PS00616">
    <property type="entry name" value="HIS_ACID_PHOSPHAT_1"/>
    <property type="match status" value="1"/>
</dbReference>
<dbReference type="InParanoid" id="A0A6J2YI92"/>
<dbReference type="Gene3D" id="3.40.50.1240">
    <property type="entry name" value="Phosphoglycerate mutase-like"/>
    <property type="match status" value="1"/>
</dbReference>
<dbReference type="Proteomes" id="UP000504635">
    <property type="component" value="Unplaced"/>
</dbReference>
<dbReference type="PANTHER" id="PTHR11567:SF211">
    <property type="entry name" value="PROSTATIC ACID PHOSPHATASE"/>
    <property type="match status" value="1"/>
</dbReference>
<keyword evidence="7" id="KW-0325">Glycoprotein</keyword>
<feature type="signal peptide" evidence="8">
    <location>
        <begin position="1"/>
        <end position="22"/>
    </location>
</feature>
<dbReference type="InterPro" id="IPR050645">
    <property type="entry name" value="Histidine_acid_phosphatase"/>
</dbReference>
<gene>
    <name evidence="10" type="primary">LOC115887529</name>
</gene>